<keyword evidence="3 6" id="KW-0812">Transmembrane</keyword>
<sequence length="485" mass="53667">MENKNQEKKKLTLSQKISRTAEFFTFGIWSSDIHEMSKFKASVYALMRVVSTTVSGMLKNKIPVQAASLSYTTLLALGPLVAVVIIFSGMVFKEKGDRFVYDKIVDAMVFVMPAVNEVVETPPPHIQESIDFAKQKQEEIAASETRINPEIRALIAKISKSSTSLGIMGTLTVVFTCLLLCVNMESAFNTVWGLHKGRGWLMRFTFYWMLITFGVVLGLSGMTFLTGSQLGEIFKNIPIISEYAGWGTKLVGMGALVVALALFYKCMPNTYVKTVPSLIGAFIVTCLLLANNKLSFLYIGKVVEQQNFYGYLAIIPVAMFSLYIFWLFILTGAQITYAIQNIDMLSSAESWKRTGSQVKRMLALAVFSEIAKAFYKEEPAPNLKSLCATLDIPKIVASACIMVLVEKDLICEVEDENGEPRFKPAFAPDSITLARFFQILGENPGDNIVSSDIAKRSHAASFAMGVFANLAKGENMQKTIKDLTI</sequence>
<dbReference type="Proteomes" id="UP001275932">
    <property type="component" value="Unassembled WGS sequence"/>
</dbReference>
<dbReference type="RefSeq" id="WP_370397170.1">
    <property type="nucleotide sequence ID" value="NZ_JALBUT010000006.1"/>
</dbReference>
<keyword evidence="4 6" id="KW-1133">Transmembrane helix</keyword>
<dbReference type="InterPro" id="IPR017039">
    <property type="entry name" value="Virul_fac_BrkB"/>
</dbReference>
<protein>
    <submittedName>
        <fullName evidence="7">YihY family inner membrane protein</fullName>
    </submittedName>
</protein>
<accession>A0ABU4WIW8</accession>
<evidence type="ECO:0000313" key="7">
    <source>
        <dbReference type="EMBL" id="MDX8415723.1"/>
    </source>
</evidence>
<evidence type="ECO:0000313" key="8">
    <source>
        <dbReference type="Proteomes" id="UP001275932"/>
    </source>
</evidence>
<comment type="subcellular location">
    <subcellularLocation>
        <location evidence="1">Cell membrane</location>
        <topology evidence="1">Multi-pass membrane protein</topology>
    </subcellularLocation>
</comment>
<dbReference type="PANTHER" id="PTHR30213:SF0">
    <property type="entry name" value="UPF0761 MEMBRANE PROTEIN YIHY"/>
    <property type="match status" value="1"/>
</dbReference>
<comment type="caution">
    <text evidence="7">The sequence shown here is derived from an EMBL/GenBank/DDBJ whole genome shotgun (WGS) entry which is preliminary data.</text>
</comment>
<evidence type="ECO:0000256" key="2">
    <source>
        <dbReference type="ARBA" id="ARBA00022475"/>
    </source>
</evidence>
<gene>
    <name evidence="7" type="ORF">MOX91_05970</name>
</gene>
<keyword evidence="8" id="KW-1185">Reference proteome</keyword>
<dbReference type="PANTHER" id="PTHR30213">
    <property type="entry name" value="INNER MEMBRANE PROTEIN YHJD"/>
    <property type="match status" value="1"/>
</dbReference>
<feature type="transmembrane region" description="Helical" evidence="6">
    <location>
        <begin position="165"/>
        <end position="186"/>
    </location>
</feature>
<evidence type="ECO:0000256" key="4">
    <source>
        <dbReference type="ARBA" id="ARBA00022989"/>
    </source>
</evidence>
<organism evidence="7 8">
    <name type="scientific">Intestinicryptomonas porci</name>
    <dbReference type="NCBI Taxonomy" id="2926320"/>
    <lineage>
        <taxon>Bacteria</taxon>
        <taxon>Pseudomonadati</taxon>
        <taxon>Verrucomicrobiota</taxon>
        <taxon>Opitutia</taxon>
        <taxon>Opitutales</taxon>
        <taxon>Intestinicryptomonaceae</taxon>
        <taxon>Intestinicryptomonas</taxon>
    </lineage>
</organism>
<dbReference type="EMBL" id="JALBUT010000006">
    <property type="protein sequence ID" value="MDX8415723.1"/>
    <property type="molecule type" value="Genomic_DNA"/>
</dbReference>
<feature type="transmembrane region" description="Helical" evidence="6">
    <location>
        <begin position="246"/>
        <end position="264"/>
    </location>
</feature>
<evidence type="ECO:0000256" key="3">
    <source>
        <dbReference type="ARBA" id="ARBA00022692"/>
    </source>
</evidence>
<keyword evidence="5 6" id="KW-0472">Membrane</keyword>
<feature type="transmembrane region" description="Helical" evidence="6">
    <location>
        <begin position="270"/>
        <end position="290"/>
    </location>
</feature>
<feature type="transmembrane region" description="Helical" evidence="6">
    <location>
        <begin position="311"/>
        <end position="337"/>
    </location>
</feature>
<dbReference type="Pfam" id="PF03631">
    <property type="entry name" value="Virul_fac_BrkB"/>
    <property type="match status" value="1"/>
</dbReference>
<name>A0ABU4WIW8_9BACT</name>
<reference evidence="7 8" key="1">
    <citation type="submission" date="2022-03" db="EMBL/GenBank/DDBJ databases">
        <title>Novel taxa within the pig intestine.</title>
        <authorList>
            <person name="Wylensek D."/>
            <person name="Bishof K."/>
            <person name="Afrizal A."/>
            <person name="Clavel T."/>
        </authorList>
    </citation>
    <scope>NUCLEOTIDE SEQUENCE [LARGE SCALE GENOMIC DNA]</scope>
    <source>
        <strain evidence="7 8">CLA-KB-P66</strain>
    </source>
</reference>
<dbReference type="NCBIfam" id="TIGR00765">
    <property type="entry name" value="yihY_not_rbn"/>
    <property type="match status" value="1"/>
</dbReference>
<evidence type="ECO:0000256" key="1">
    <source>
        <dbReference type="ARBA" id="ARBA00004651"/>
    </source>
</evidence>
<feature type="transmembrane region" description="Helical" evidence="6">
    <location>
        <begin position="70"/>
        <end position="92"/>
    </location>
</feature>
<evidence type="ECO:0000256" key="5">
    <source>
        <dbReference type="ARBA" id="ARBA00023136"/>
    </source>
</evidence>
<feature type="transmembrane region" description="Helical" evidence="6">
    <location>
        <begin position="206"/>
        <end position="225"/>
    </location>
</feature>
<evidence type="ECO:0000256" key="6">
    <source>
        <dbReference type="SAM" id="Phobius"/>
    </source>
</evidence>
<proteinExistence type="predicted"/>
<keyword evidence="2" id="KW-1003">Cell membrane</keyword>